<comment type="caution">
    <text evidence="1">The sequence shown here is derived from an EMBL/GenBank/DDBJ whole genome shotgun (WGS) entry which is preliminary data.</text>
</comment>
<name>A0A4C2A4Y5_EUMVA</name>
<evidence type="ECO:0000313" key="1">
    <source>
        <dbReference type="EMBL" id="GBP95138.1"/>
    </source>
</evidence>
<dbReference type="AlphaFoldDB" id="A0A4C2A4Y5"/>
<evidence type="ECO:0000313" key="2">
    <source>
        <dbReference type="Proteomes" id="UP000299102"/>
    </source>
</evidence>
<dbReference type="EMBL" id="BGZK01002589">
    <property type="protein sequence ID" value="GBP95138.1"/>
    <property type="molecule type" value="Genomic_DNA"/>
</dbReference>
<dbReference type="Proteomes" id="UP000299102">
    <property type="component" value="Unassembled WGS sequence"/>
</dbReference>
<proteinExistence type="predicted"/>
<sequence>MVMKIFSNLRQNNSSERYRGRIFRVATCSHKTKINSIKIWIDAKPNSLALQFETRRSASAGVDNTPALHAVTPDMRDSVHYPKAEIMILTLHVSKGTDIHVFLGSSSDSSSTLRFVQQQLLTYKPSDALAKIAPAVDLLNNEKIDTR</sequence>
<organism evidence="1 2">
    <name type="scientific">Eumeta variegata</name>
    <name type="common">Bagworm moth</name>
    <name type="synonym">Eumeta japonica</name>
    <dbReference type="NCBI Taxonomy" id="151549"/>
    <lineage>
        <taxon>Eukaryota</taxon>
        <taxon>Metazoa</taxon>
        <taxon>Ecdysozoa</taxon>
        <taxon>Arthropoda</taxon>
        <taxon>Hexapoda</taxon>
        <taxon>Insecta</taxon>
        <taxon>Pterygota</taxon>
        <taxon>Neoptera</taxon>
        <taxon>Endopterygota</taxon>
        <taxon>Lepidoptera</taxon>
        <taxon>Glossata</taxon>
        <taxon>Ditrysia</taxon>
        <taxon>Tineoidea</taxon>
        <taxon>Psychidae</taxon>
        <taxon>Oiketicinae</taxon>
        <taxon>Eumeta</taxon>
    </lineage>
</organism>
<reference evidence="1 2" key="1">
    <citation type="journal article" date="2019" name="Commun. Biol.">
        <title>The bagworm genome reveals a unique fibroin gene that provides high tensile strength.</title>
        <authorList>
            <person name="Kono N."/>
            <person name="Nakamura H."/>
            <person name="Ohtoshi R."/>
            <person name="Tomita M."/>
            <person name="Numata K."/>
            <person name="Arakawa K."/>
        </authorList>
    </citation>
    <scope>NUCLEOTIDE SEQUENCE [LARGE SCALE GENOMIC DNA]</scope>
</reference>
<gene>
    <name evidence="1" type="ORF">EVAR_100174_1</name>
</gene>
<accession>A0A4C2A4Y5</accession>
<protein>
    <submittedName>
        <fullName evidence="1">Uncharacterized protein</fullName>
    </submittedName>
</protein>
<keyword evidence="2" id="KW-1185">Reference proteome</keyword>